<dbReference type="Proteomes" id="UP000190367">
    <property type="component" value="Unassembled WGS sequence"/>
</dbReference>
<evidence type="ECO:0000313" key="2">
    <source>
        <dbReference type="Proteomes" id="UP000190367"/>
    </source>
</evidence>
<name>A0A1T4RLV0_9BACT</name>
<accession>A0A1T4RLV0</accession>
<dbReference type="SUPFAM" id="SSF55729">
    <property type="entry name" value="Acyl-CoA N-acyltransferases (Nat)"/>
    <property type="match status" value="1"/>
</dbReference>
<reference evidence="2" key="1">
    <citation type="submission" date="2017-02" db="EMBL/GenBank/DDBJ databases">
        <authorList>
            <person name="Varghese N."/>
            <person name="Submissions S."/>
        </authorList>
    </citation>
    <scope>NUCLEOTIDE SEQUENCE [LARGE SCALE GENOMIC DNA]</scope>
    <source>
        <strain evidence="2">DSM 22224</strain>
    </source>
</reference>
<dbReference type="InterPro" id="IPR016181">
    <property type="entry name" value="Acyl_CoA_acyltransferase"/>
</dbReference>
<dbReference type="Gene3D" id="3.40.630.30">
    <property type="match status" value="1"/>
</dbReference>
<organism evidence="1 2">
    <name type="scientific">Chitinophaga eiseniae</name>
    <dbReference type="NCBI Taxonomy" id="634771"/>
    <lineage>
        <taxon>Bacteria</taxon>
        <taxon>Pseudomonadati</taxon>
        <taxon>Bacteroidota</taxon>
        <taxon>Chitinophagia</taxon>
        <taxon>Chitinophagales</taxon>
        <taxon>Chitinophagaceae</taxon>
        <taxon>Chitinophaga</taxon>
    </lineage>
</organism>
<evidence type="ECO:0008006" key="3">
    <source>
        <dbReference type="Google" id="ProtNLM"/>
    </source>
</evidence>
<dbReference type="EMBL" id="FUWZ01000002">
    <property type="protein sequence ID" value="SKA16964.1"/>
    <property type="molecule type" value="Genomic_DNA"/>
</dbReference>
<dbReference type="OrthoDB" id="9812988at2"/>
<sequence length="192" mass="21231">METDEEIIVRVATPEDVDFALPIVAEMESSAKARGTGIAKRNPLDIKKKMLQGDAVIAFTKSGFWAGFSYIQAWQNNRFVSNSGLIVAPAFRGLKVAAAIKKKIFELSRFLYPSAKIFSITTGLPVMKLNSRLGFLPVTYSEITTDTHFWEGCKSCINYPVLVGHQFANCLCTAMLFYPPEPKNPVLLSTAD</sequence>
<protein>
    <recommendedName>
        <fullName evidence="3">N-acetyltransferase domain-containing protein</fullName>
    </recommendedName>
</protein>
<keyword evidence="2" id="KW-1185">Reference proteome</keyword>
<dbReference type="AlphaFoldDB" id="A0A1T4RLV0"/>
<proteinExistence type="predicted"/>
<dbReference type="STRING" id="634771.SAMN04488128_1021296"/>
<dbReference type="RefSeq" id="WP_078669771.1">
    <property type="nucleotide sequence ID" value="NZ_FUWZ01000002.1"/>
</dbReference>
<evidence type="ECO:0000313" key="1">
    <source>
        <dbReference type="EMBL" id="SKA16964.1"/>
    </source>
</evidence>
<gene>
    <name evidence="1" type="ORF">SAMN04488128_1021296</name>
</gene>